<keyword evidence="1" id="KW-0732">Signal</keyword>
<dbReference type="AlphaFoldDB" id="A0A8J5XW45"/>
<accession>A0A8J5XW45</accession>
<feature type="signal peptide" evidence="1">
    <location>
        <begin position="1"/>
        <end position="20"/>
    </location>
</feature>
<reference evidence="2" key="1">
    <citation type="submission" date="2021-05" db="EMBL/GenBank/DDBJ databases">
        <title>The genome of the haptophyte Pavlova lutheri (Diacronema luteri, Pavlovales) - a model for lipid biosynthesis in eukaryotic algae.</title>
        <authorList>
            <person name="Hulatt C.J."/>
            <person name="Posewitz M.C."/>
        </authorList>
    </citation>
    <scope>NUCLEOTIDE SEQUENCE</scope>
    <source>
        <strain evidence="2">NIVA-4/92</strain>
    </source>
</reference>
<evidence type="ECO:0008006" key="4">
    <source>
        <dbReference type="Google" id="ProtNLM"/>
    </source>
</evidence>
<evidence type="ECO:0000256" key="1">
    <source>
        <dbReference type="SAM" id="SignalP"/>
    </source>
</evidence>
<sequence>MHVAHALLGLGVATARTSCAYQFVAGRIVAGAELRTASWTLAEARAACDREPACECFDAPWPHAGAVELNATLRSRCTAAPGASSVAYFRLAPHERGYDFAPAPPGDEPATTAEQMPPGAVESVAESVQQAMRQCDALADCVGFVPVDGKLRLWSAHEGMQRHGYAKREPLLVGPSGRSLTEPPTFSAQPGALRAEHVFATLAVESGFAARALCAREPRCAAYALALHDPALHVHGRTRDAPFAPFFASFGGREAAVDVVAGVRAGAAATADPSAPLRIAFVLEHGVLPSSI</sequence>
<keyword evidence="3" id="KW-1185">Reference proteome</keyword>
<dbReference type="Proteomes" id="UP000751190">
    <property type="component" value="Unassembled WGS sequence"/>
</dbReference>
<proteinExistence type="predicted"/>
<evidence type="ECO:0000313" key="3">
    <source>
        <dbReference type="Proteomes" id="UP000751190"/>
    </source>
</evidence>
<evidence type="ECO:0000313" key="2">
    <source>
        <dbReference type="EMBL" id="KAG8469722.1"/>
    </source>
</evidence>
<gene>
    <name evidence="2" type="ORF">KFE25_006177</name>
</gene>
<comment type="caution">
    <text evidence="2">The sequence shown here is derived from an EMBL/GenBank/DDBJ whole genome shotgun (WGS) entry which is preliminary data.</text>
</comment>
<dbReference type="EMBL" id="JAGTXO010000002">
    <property type="protein sequence ID" value="KAG8469722.1"/>
    <property type="molecule type" value="Genomic_DNA"/>
</dbReference>
<name>A0A8J5XW45_DIALT</name>
<organism evidence="2 3">
    <name type="scientific">Diacronema lutheri</name>
    <name type="common">Unicellular marine alga</name>
    <name type="synonym">Monochrysis lutheri</name>
    <dbReference type="NCBI Taxonomy" id="2081491"/>
    <lineage>
        <taxon>Eukaryota</taxon>
        <taxon>Haptista</taxon>
        <taxon>Haptophyta</taxon>
        <taxon>Pavlovophyceae</taxon>
        <taxon>Pavlovales</taxon>
        <taxon>Pavlovaceae</taxon>
        <taxon>Diacronema</taxon>
    </lineage>
</organism>
<feature type="chain" id="PRO_5035199101" description="Apple domain-containing protein" evidence="1">
    <location>
        <begin position="21"/>
        <end position="292"/>
    </location>
</feature>
<protein>
    <recommendedName>
        <fullName evidence="4">Apple domain-containing protein</fullName>
    </recommendedName>
</protein>